<feature type="transmembrane region" description="Helical" evidence="8">
    <location>
        <begin position="6"/>
        <end position="26"/>
    </location>
</feature>
<feature type="transmembrane region" description="Helical" evidence="8">
    <location>
        <begin position="205"/>
        <end position="225"/>
    </location>
</feature>
<dbReference type="GO" id="GO:0005886">
    <property type="term" value="C:plasma membrane"/>
    <property type="evidence" value="ECO:0007669"/>
    <property type="project" value="UniProtKB-SubCell"/>
</dbReference>
<dbReference type="STRING" id="742823.HMPREF9465_02050"/>
<comment type="caution">
    <text evidence="9">The sequence shown here is derived from an EMBL/GenBank/DDBJ whole genome shotgun (WGS) entry which is preliminary data.</text>
</comment>
<feature type="transmembrane region" description="Helical" evidence="8">
    <location>
        <begin position="130"/>
        <end position="150"/>
    </location>
</feature>
<feature type="transmembrane region" description="Helical" evidence="8">
    <location>
        <begin position="298"/>
        <end position="319"/>
    </location>
</feature>
<sequence>MSDALLHTISNVLVLVLTAGIGWLAAQTGKLDDTGRITTAKIVNLSIPFFLFNSVTTKFTHDQLVELLGMAWLPFVTVCLNLLISLALIRLGLVRRELSGTFTAAFTGSTVLFVGVPMTTALFGEEGIPYLLVYFFANCVFIWTVGLYAIQTDGVAKTGGARPKLVSMKSVRMLFSPPLLSFIVGIAFVVLSIPIPHFVAATVKSFGSVTSPLALFFIGMTIFKIGVSEMKRMPRELVFVLLSCFVIRPLVMYLVTIPFDLEPIMRKVFVAAAALPVSSVIAVLARTYGGDERFASRAIGVTTLGIIPALPVMLFIVHFV</sequence>
<comment type="similarity">
    <text evidence="2">Belongs to the auxin efflux carrier (TC 2.A.69) family.</text>
</comment>
<evidence type="ECO:0000256" key="6">
    <source>
        <dbReference type="ARBA" id="ARBA00022989"/>
    </source>
</evidence>
<evidence type="ECO:0000256" key="5">
    <source>
        <dbReference type="ARBA" id="ARBA00022692"/>
    </source>
</evidence>
<feature type="transmembrane region" description="Helical" evidence="8">
    <location>
        <begin position="38"/>
        <end position="55"/>
    </location>
</feature>
<dbReference type="AlphaFoldDB" id="K1JUK3"/>
<dbReference type="HOGENOM" id="CLU_056175_1_2_4"/>
<evidence type="ECO:0008006" key="11">
    <source>
        <dbReference type="Google" id="ProtNLM"/>
    </source>
</evidence>
<dbReference type="GO" id="GO:0055085">
    <property type="term" value="P:transmembrane transport"/>
    <property type="evidence" value="ECO:0007669"/>
    <property type="project" value="InterPro"/>
</dbReference>
<dbReference type="OrthoDB" id="9810457at2"/>
<dbReference type="InterPro" id="IPR038770">
    <property type="entry name" value="Na+/solute_symporter_sf"/>
</dbReference>
<evidence type="ECO:0000256" key="4">
    <source>
        <dbReference type="ARBA" id="ARBA00022475"/>
    </source>
</evidence>
<reference evidence="9 10" key="1">
    <citation type="submission" date="2012-05" db="EMBL/GenBank/DDBJ databases">
        <title>The Genome Sequence of Sutterella wadsworthensis 2_1_59BFAA.</title>
        <authorList>
            <consortium name="The Broad Institute Genome Sequencing Platform"/>
            <person name="Earl A."/>
            <person name="Ward D."/>
            <person name="Feldgarden M."/>
            <person name="Gevers D."/>
            <person name="Daigneault M."/>
            <person name="Strauss J."/>
            <person name="Allen-Vercoe E."/>
            <person name="Walker B."/>
            <person name="Young S.K."/>
            <person name="Zeng Q."/>
            <person name="Gargeya S."/>
            <person name="Fitzgerald M."/>
            <person name="Haas B."/>
            <person name="Abouelleil A."/>
            <person name="Alvarado L."/>
            <person name="Arachchi H.M."/>
            <person name="Berlin A.M."/>
            <person name="Chapman S.B."/>
            <person name="Goldberg J."/>
            <person name="Griggs A."/>
            <person name="Gujja S."/>
            <person name="Hansen M."/>
            <person name="Howarth C."/>
            <person name="Imamovic A."/>
            <person name="Larimer J."/>
            <person name="McCowen C."/>
            <person name="Montmayeur A."/>
            <person name="Murphy C."/>
            <person name="Neiman D."/>
            <person name="Pearson M."/>
            <person name="Priest M."/>
            <person name="Roberts A."/>
            <person name="Saif S."/>
            <person name="Shea T."/>
            <person name="Sisk P."/>
            <person name="Sykes S."/>
            <person name="Wortman J."/>
            <person name="Nusbaum C."/>
            <person name="Birren B."/>
        </authorList>
    </citation>
    <scope>NUCLEOTIDE SEQUENCE [LARGE SCALE GENOMIC DNA]</scope>
    <source>
        <strain evidence="9 10">2_1_59BFAA</strain>
    </source>
</reference>
<dbReference type="PANTHER" id="PTHR36838:SF1">
    <property type="entry name" value="SLR1864 PROTEIN"/>
    <property type="match status" value="1"/>
</dbReference>
<keyword evidence="7 8" id="KW-0472">Membrane</keyword>
<keyword evidence="3" id="KW-0813">Transport</keyword>
<dbReference type="Gene3D" id="1.20.1530.20">
    <property type="match status" value="1"/>
</dbReference>
<accession>K1JUK3</accession>
<dbReference type="EMBL" id="ADMG01000046">
    <property type="protein sequence ID" value="EKB30313.1"/>
    <property type="molecule type" value="Genomic_DNA"/>
</dbReference>
<evidence type="ECO:0000256" key="2">
    <source>
        <dbReference type="ARBA" id="ARBA00010145"/>
    </source>
</evidence>
<dbReference type="PANTHER" id="PTHR36838">
    <property type="entry name" value="AUXIN EFFLUX CARRIER FAMILY PROTEIN"/>
    <property type="match status" value="1"/>
</dbReference>
<evidence type="ECO:0000256" key="8">
    <source>
        <dbReference type="SAM" id="Phobius"/>
    </source>
</evidence>
<feature type="transmembrane region" description="Helical" evidence="8">
    <location>
        <begin position="67"/>
        <end position="89"/>
    </location>
</feature>
<organism evidence="9 10">
    <name type="scientific">Sutterella wadsworthensis 2_1_59BFAA</name>
    <dbReference type="NCBI Taxonomy" id="742823"/>
    <lineage>
        <taxon>Bacteria</taxon>
        <taxon>Pseudomonadati</taxon>
        <taxon>Pseudomonadota</taxon>
        <taxon>Betaproteobacteria</taxon>
        <taxon>Burkholderiales</taxon>
        <taxon>Sutterellaceae</taxon>
        <taxon>Sutterella</taxon>
    </lineage>
</organism>
<protein>
    <recommendedName>
        <fullName evidence="11">Auxin efflux carrier</fullName>
    </recommendedName>
</protein>
<feature type="transmembrane region" description="Helical" evidence="8">
    <location>
        <begin position="268"/>
        <end position="286"/>
    </location>
</feature>
<dbReference type="Pfam" id="PF03547">
    <property type="entry name" value="Mem_trans"/>
    <property type="match status" value="1"/>
</dbReference>
<evidence type="ECO:0000256" key="1">
    <source>
        <dbReference type="ARBA" id="ARBA00004651"/>
    </source>
</evidence>
<keyword evidence="5 8" id="KW-0812">Transmembrane</keyword>
<dbReference type="eggNOG" id="COG0679">
    <property type="taxonomic scope" value="Bacteria"/>
</dbReference>
<gene>
    <name evidence="9" type="ORF">HMPREF9465_02050</name>
</gene>
<dbReference type="PATRIC" id="fig|742823.3.peg.2049"/>
<keyword evidence="6 8" id="KW-1133">Transmembrane helix</keyword>
<dbReference type="Proteomes" id="UP000005835">
    <property type="component" value="Unassembled WGS sequence"/>
</dbReference>
<keyword evidence="4" id="KW-1003">Cell membrane</keyword>
<evidence type="ECO:0000313" key="10">
    <source>
        <dbReference type="Proteomes" id="UP000005835"/>
    </source>
</evidence>
<evidence type="ECO:0000256" key="3">
    <source>
        <dbReference type="ARBA" id="ARBA00022448"/>
    </source>
</evidence>
<evidence type="ECO:0000313" key="9">
    <source>
        <dbReference type="EMBL" id="EKB30313.1"/>
    </source>
</evidence>
<evidence type="ECO:0000256" key="7">
    <source>
        <dbReference type="ARBA" id="ARBA00023136"/>
    </source>
</evidence>
<dbReference type="RefSeq" id="WP_005436768.1">
    <property type="nucleotide sequence ID" value="NZ_JH815520.1"/>
</dbReference>
<proteinExistence type="inferred from homology"/>
<dbReference type="InterPro" id="IPR004776">
    <property type="entry name" value="Mem_transp_PIN-like"/>
</dbReference>
<feature type="transmembrane region" description="Helical" evidence="8">
    <location>
        <begin position="237"/>
        <end position="256"/>
    </location>
</feature>
<feature type="transmembrane region" description="Helical" evidence="8">
    <location>
        <begin position="171"/>
        <end position="193"/>
    </location>
</feature>
<comment type="subcellular location">
    <subcellularLocation>
        <location evidence="1">Cell membrane</location>
        <topology evidence="1">Multi-pass membrane protein</topology>
    </subcellularLocation>
</comment>
<keyword evidence="10" id="KW-1185">Reference proteome</keyword>
<name>K1JUK3_9BURK</name>
<feature type="transmembrane region" description="Helical" evidence="8">
    <location>
        <begin position="101"/>
        <end position="124"/>
    </location>
</feature>